<reference evidence="14" key="1">
    <citation type="thesis" date="2020" institute="ProQuest LLC" country="789 East Eisenhower Parkway, Ann Arbor, MI, USA">
        <title>Comparative Genomics and Chromosome Evolution.</title>
        <authorList>
            <person name="Mudd A.B."/>
        </authorList>
    </citation>
    <scope>NUCLEOTIDE SEQUENCE</scope>
    <source>
        <strain evidence="14">1538</strain>
        <tissue evidence="14">Blood</tissue>
    </source>
</reference>
<dbReference type="InterPro" id="IPR002159">
    <property type="entry name" value="CD36_fam"/>
</dbReference>
<evidence type="ECO:0000256" key="11">
    <source>
        <dbReference type="ARBA" id="ARBA00040821"/>
    </source>
</evidence>
<evidence type="ECO:0000313" key="14">
    <source>
        <dbReference type="EMBL" id="DBA23149.1"/>
    </source>
</evidence>
<keyword evidence="7 13" id="KW-0472">Membrane</keyword>
<protein>
    <recommendedName>
        <fullName evidence="11">Scavenger receptor class B member 1</fullName>
    </recommendedName>
    <alternativeName>
        <fullName evidence="12">SR-BI</fullName>
    </alternativeName>
</protein>
<evidence type="ECO:0000313" key="15">
    <source>
        <dbReference type="Proteomes" id="UP001181693"/>
    </source>
</evidence>
<evidence type="ECO:0000256" key="9">
    <source>
        <dbReference type="ARBA" id="ARBA00023170"/>
    </source>
</evidence>
<comment type="similarity">
    <text evidence="3">Belongs to the CD36 family.</text>
</comment>
<dbReference type="PRINTS" id="PR01610">
    <property type="entry name" value="CD36ANTIGEN"/>
</dbReference>
<accession>A0AAV3A7P8</accession>
<dbReference type="GO" id="GO:0005044">
    <property type="term" value="F:scavenger receptor activity"/>
    <property type="evidence" value="ECO:0007669"/>
    <property type="project" value="TreeGrafter"/>
</dbReference>
<evidence type="ECO:0000256" key="1">
    <source>
        <dbReference type="ARBA" id="ARBA00004189"/>
    </source>
</evidence>
<organism evidence="14 15">
    <name type="scientific">Pyxicephalus adspersus</name>
    <name type="common">African bullfrog</name>
    <dbReference type="NCBI Taxonomy" id="30357"/>
    <lineage>
        <taxon>Eukaryota</taxon>
        <taxon>Metazoa</taxon>
        <taxon>Chordata</taxon>
        <taxon>Craniata</taxon>
        <taxon>Vertebrata</taxon>
        <taxon>Euteleostomi</taxon>
        <taxon>Amphibia</taxon>
        <taxon>Batrachia</taxon>
        <taxon>Anura</taxon>
        <taxon>Neobatrachia</taxon>
        <taxon>Ranoidea</taxon>
        <taxon>Pyxicephalidae</taxon>
        <taxon>Pyxicephalinae</taxon>
        <taxon>Pyxicephalus</taxon>
    </lineage>
</organism>
<gene>
    <name evidence="14" type="ORF">GDO54_014095</name>
</gene>
<dbReference type="PANTHER" id="PTHR11923">
    <property type="entry name" value="SCAVENGER RECEPTOR CLASS B TYPE-1 SR-B1"/>
    <property type="match status" value="1"/>
</dbReference>
<keyword evidence="4" id="KW-1003">Cell membrane</keyword>
<feature type="transmembrane region" description="Helical" evidence="13">
    <location>
        <begin position="441"/>
        <end position="463"/>
    </location>
</feature>
<keyword evidence="6 13" id="KW-1133">Transmembrane helix</keyword>
<proteinExistence type="inferred from homology"/>
<evidence type="ECO:0000256" key="12">
    <source>
        <dbReference type="ARBA" id="ARBA00042244"/>
    </source>
</evidence>
<evidence type="ECO:0000256" key="10">
    <source>
        <dbReference type="ARBA" id="ARBA00023180"/>
    </source>
</evidence>
<dbReference type="PRINTS" id="PR01609">
    <property type="entry name" value="CD36FAMILY"/>
</dbReference>
<dbReference type="GO" id="GO:0043654">
    <property type="term" value="P:recognition of apoptotic cell"/>
    <property type="evidence" value="ECO:0007669"/>
    <property type="project" value="TreeGrafter"/>
</dbReference>
<evidence type="ECO:0000256" key="13">
    <source>
        <dbReference type="SAM" id="Phobius"/>
    </source>
</evidence>
<dbReference type="GO" id="GO:0030169">
    <property type="term" value="F:low-density lipoprotein particle binding"/>
    <property type="evidence" value="ECO:0007669"/>
    <property type="project" value="TreeGrafter"/>
</dbReference>
<dbReference type="GO" id="GO:0070508">
    <property type="term" value="P:cholesterol import"/>
    <property type="evidence" value="ECO:0007669"/>
    <property type="project" value="TreeGrafter"/>
</dbReference>
<dbReference type="Proteomes" id="UP001181693">
    <property type="component" value="Unassembled WGS sequence"/>
</dbReference>
<keyword evidence="10" id="KW-0325">Glycoprotein</keyword>
<dbReference type="Pfam" id="PF01130">
    <property type="entry name" value="CD36"/>
    <property type="match status" value="1"/>
</dbReference>
<dbReference type="GO" id="GO:0008289">
    <property type="term" value="F:lipid binding"/>
    <property type="evidence" value="ECO:0007669"/>
    <property type="project" value="TreeGrafter"/>
</dbReference>
<evidence type="ECO:0000256" key="3">
    <source>
        <dbReference type="ARBA" id="ARBA00010532"/>
    </source>
</evidence>
<evidence type="ECO:0000256" key="7">
    <source>
        <dbReference type="ARBA" id="ARBA00023136"/>
    </source>
</evidence>
<evidence type="ECO:0000256" key="6">
    <source>
        <dbReference type="ARBA" id="ARBA00022989"/>
    </source>
</evidence>
<sequence length="505" mass="56790">MASSNNKKSIILGVVGLLLVVLGAVLVFVVPIVVKQQVEKNVRIDPSSGFAYEMWKDLPVPFFMSIYIFEVVNHKEFLLGEKPKVEQRGPYVYRESKQKTNITFHENGTVTYIETRLLQFEPKMSTGSEEDFIVFPNILVLGSSVMMQDFSFVKWMLSGAFAAFGQEAFINRTVKDILWGYKEPFLDFVNTLLPGKLPFKDKFGLFADYNNSNSGIFTVNTGVADINQVQMVDTWNGLREVNFWNSEQANMINGTSGQMWPPFRTPDQPLEFYSPDACRSLKFVFEKEDSYRGIPTFRYVAPNYLFANGSDYPPNEGFCPCTASGVMNVSACRAGAPLFLSFPHFYNADPGFVDAVDGLHPSEDLHSLFLDLHPLTGIPMNVSIKMQLSLFVKGVSGIPQTGQISPVILPLLWFKESGYIDGPVYNTYYNTLIVLPIVLEYVQYILIAVGLCLILVAAVLPCVHQEKVFLFWTSDKKYDENHELNKAQTEKLTSSNGTVLLEAKL</sequence>
<dbReference type="EMBL" id="DYDO01000006">
    <property type="protein sequence ID" value="DBA23149.1"/>
    <property type="molecule type" value="Genomic_DNA"/>
</dbReference>
<keyword evidence="5 13" id="KW-0812">Transmembrane</keyword>
<feature type="transmembrane region" description="Helical" evidence="13">
    <location>
        <begin position="12"/>
        <end position="34"/>
    </location>
</feature>
<dbReference type="InterPro" id="IPR005428">
    <property type="entry name" value="CD36/SCARB1/SNMP1"/>
</dbReference>
<comment type="subcellular location">
    <subcellularLocation>
        <location evidence="2">Cell membrane</location>
        <topology evidence="2">Multi-pass membrane protein</topology>
    </subcellularLocation>
    <subcellularLocation>
        <location evidence="1">Membrane</location>
        <location evidence="1">Caveola</location>
        <topology evidence="1">Multi-pass membrane protein</topology>
    </subcellularLocation>
</comment>
<dbReference type="AlphaFoldDB" id="A0AAV3A7P8"/>
<keyword evidence="8" id="KW-1015">Disulfide bond</keyword>
<evidence type="ECO:0000256" key="2">
    <source>
        <dbReference type="ARBA" id="ARBA00004651"/>
    </source>
</evidence>
<name>A0AAV3A7P8_PYXAD</name>
<dbReference type="GO" id="GO:0034381">
    <property type="term" value="P:plasma lipoprotein particle clearance"/>
    <property type="evidence" value="ECO:0007669"/>
    <property type="project" value="TreeGrafter"/>
</dbReference>
<dbReference type="GO" id="GO:0033344">
    <property type="term" value="P:cholesterol efflux"/>
    <property type="evidence" value="ECO:0007669"/>
    <property type="project" value="TreeGrafter"/>
</dbReference>
<keyword evidence="9" id="KW-0675">Receptor</keyword>
<evidence type="ECO:0000256" key="4">
    <source>
        <dbReference type="ARBA" id="ARBA00022475"/>
    </source>
</evidence>
<dbReference type="GO" id="GO:0005901">
    <property type="term" value="C:caveola"/>
    <property type="evidence" value="ECO:0007669"/>
    <property type="project" value="UniProtKB-SubCell"/>
</dbReference>
<evidence type="ECO:0000256" key="5">
    <source>
        <dbReference type="ARBA" id="ARBA00022692"/>
    </source>
</evidence>
<dbReference type="PANTHER" id="PTHR11923:SF110">
    <property type="entry name" value="SCAVENGER RECEPTOR CLASS B MEMBER 1"/>
    <property type="match status" value="1"/>
</dbReference>
<dbReference type="GO" id="GO:0005737">
    <property type="term" value="C:cytoplasm"/>
    <property type="evidence" value="ECO:0007669"/>
    <property type="project" value="TreeGrafter"/>
</dbReference>
<keyword evidence="15" id="KW-1185">Reference proteome</keyword>
<evidence type="ECO:0000256" key="8">
    <source>
        <dbReference type="ARBA" id="ARBA00023157"/>
    </source>
</evidence>
<comment type="caution">
    <text evidence="14">The sequence shown here is derived from an EMBL/GenBank/DDBJ whole genome shotgun (WGS) entry which is preliminary data.</text>
</comment>